<evidence type="ECO:0000313" key="10">
    <source>
        <dbReference type="Proteomes" id="UP000663870"/>
    </source>
</evidence>
<organism evidence="9 10">
    <name type="scientific">Rotaria sordida</name>
    <dbReference type="NCBI Taxonomy" id="392033"/>
    <lineage>
        <taxon>Eukaryota</taxon>
        <taxon>Metazoa</taxon>
        <taxon>Spiralia</taxon>
        <taxon>Gnathifera</taxon>
        <taxon>Rotifera</taxon>
        <taxon>Eurotatoria</taxon>
        <taxon>Bdelloidea</taxon>
        <taxon>Philodinida</taxon>
        <taxon>Philodinidae</taxon>
        <taxon>Rotaria</taxon>
    </lineage>
</organism>
<feature type="transmembrane region" description="Helical" evidence="7">
    <location>
        <begin position="181"/>
        <end position="202"/>
    </location>
</feature>
<evidence type="ECO:0000256" key="5">
    <source>
        <dbReference type="ARBA" id="ARBA00023136"/>
    </source>
</evidence>
<feature type="transmembrane region" description="Helical" evidence="7">
    <location>
        <begin position="150"/>
        <end position="175"/>
    </location>
</feature>
<dbReference type="FunFam" id="1.20.1510.10:FF:000005">
    <property type="entry name" value="Putative Cation diffusion facilitator 1"/>
    <property type="match status" value="1"/>
</dbReference>
<feature type="compositionally biased region" description="Polar residues" evidence="6">
    <location>
        <begin position="35"/>
        <end position="54"/>
    </location>
</feature>
<dbReference type="PANTHER" id="PTHR43840:SF13">
    <property type="entry name" value="CATION EFFLUX PROTEIN CYTOPLASMIC DOMAIN-CONTAINING PROTEIN"/>
    <property type="match status" value="1"/>
</dbReference>
<keyword evidence="10" id="KW-1185">Reference proteome</keyword>
<dbReference type="Proteomes" id="UP000663870">
    <property type="component" value="Unassembled WGS sequence"/>
</dbReference>
<evidence type="ECO:0000313" key="9">
    <source>
        <dbReference type="EMBL" id="CAF1045080.1"/>
    </source>
</evidence>
<feature type="transmembrane region" description="Helical" evidence="7">
    <location>
        <begin position="274"/>
        <end position="294"/>
    </location>
</feature>
<gene>
    <name evidence="9" type="ORF">JXQ802_LOCUS16352</name>
</gene>
<dbReference type="AlphaFoldDB" id="A0A814JXQ1"/>
<dbReference type="SUPFAM" id="SSF161111">
    <property type="entry name" value="Cation efflux protein transmembrane domain-like"/>
    <property type="match status" value="1"/>
</dbReference>
<keyword evidence="3 7" id="KW-0812">Transmembrane</keyword>
<evidence type="ECO:0000259" key="8">
    <source>
        <dbReference type="Pfam" id="PF01545"/>
    </source>
</evidence>
<dbReference type="SUPFAM" id="SSF54236">
    <property type="entry name" value="Ubiquitin-like"/>
    <property type="match status" value="1"/>
</dbReference>
<accession>A0A814JXQ1</accession>
<dbReference type="InterPro" id="IPR029071">
    <property type="entry name" value="Ubiquitin-like_domsf"/>
</dbReference>
<dbReference type="EMBL" id="CAJNOL010000395">
    <property type="protein sequence ID" value="CAF1045080.1"/>
    <property type="molecule type" value="Genomic_DNA"/>
</dbReference>
<dbReference type="InterPro" id="IPR050291">
    <property type="entry name" value="CDF_Transporter"/>
</dbReference>
<comment type="caution">
    <text evidence="9">The sequence shown here is derived from an EMBL/GenBank/DDBJ whole genome shotgun (WGS) entry which is preliminary data.</text>
</comment>
<proteinExistence type="predicted"/>
<feature type="region of interest" description="Disordered" evidence="6">
    <location>
        <begin position="28"/>
        <end position="70"/>
    </location>
</feature>
<feature type="transmembrane region" description="Helical" evidence="7">
    <location>
        <begin position="223"/>
        <end position="241"/>
    </location>
</feature>
<feature type="transmembrane region" description="Helical" evidence="7">
    <location>
        <begin position="337"/>
        <end position="356"/>
    </location>
</feature>
<evidence type="ECO:0000256" key="6">
    <source>
        <dbReference type="SAM" id="MobiDB-lite"/>
    </source>
</evidence>
<keyword evidence="2" id="KW-0813">Transport</keyword>
<comment type="subcellular location">
    <subcellularLocation>
        <location evidence="1">Membrane</location>
        <topology evidence="1">Multi-pass membrane protein</topology>
    </subcellularLocation>
</comment>
<evidence type="ECO:0000256" key="4">
    <source>
        <dbReference type="ARBA" id="ARBA00022989"/>
    </source>
</evidence>
<dbReference type="Gene3D" id="1.20.1510.10">
    <property type="entry name" value="Cation efflux protein transmembrane domain"/>
    <property type="match status" value="1"/>
</dbReference>
<keyword evidence="5 7" id="KW-0472">Membrane</keyword>
<dbReference type="InterPro" id="IPR027469">
    <property type="entry name" value="Cation_efflux_TMD_sf"/>
</dbReference>
<dbReference type="GO" id="GO:0016020">
    <property type="term" value="C:membrane"/>
    <property type="evidence" value="ECO:0007669"/>
    <property type="project" value="UniProtKB-SubCell"/>
</dbReference>
<dbReference type="GO" id="GO:0008324">
    <property type="term" value="F:monoatomic cation transmembrane transporter activity"/>
    <property type="evidence" value="ECO:0007669"/>
    <property type="project" value="InterPro"/>
</dbReference>
<evidence type="ECO:0000256" key="1">
    <source>
        <dbReference type="ARBA" id="ARBA00004141"/>
    </source>
</evidence>
<name>A0A814JXQ1_9BILA</name>
<evidence type="ECO:0000256" key="7">
    <source>
        <dbReference type="SAM" id="Phobius"/>
    </source>
</evidence>
<sequence>MTCLSTFTCTHSEKFFVGMDDLGPDQIQVLPDNDPTPTSPTGTTNQSRYLQSRLSPPKKSTPMNKESDFDKEMEVSQESLLSDTPVEYGYLKHIQTYKGLCNPNDKSLKKKVREFYKNQLDFIGSLEAILVPNTNDENLATSRLKRQDRIIAILTTAALIINIVLVIIKIIGAVVSKSLSVISSVVDGVLDLLSSIILLWTARKVKKRNLYKYPTGRARLEPTAILILSVVMCVVSAQVILESIQTLSQDIEYFTKSHNDSSCIKLPDLDMSTLPIIVMIFTIVCKAILFMLCYRINNPTMSALAEDNRNDVASNIVALVCGLIGSNALHKKIKQEAIVVDPIGALLISVYIITAWTRQAYKQVRHLTGITAEPSFLQRITHLVYNFRPDVVTKIDTVQAFHCGTKFFVEVDIGLPEAKVIDTILVAKSVVMKIYIRTHTGRGRLLEFYVEPTTTVKQLKQLTCEKTNDDEDALRILQHIRLAICLVKEYQFREITRIEQVITYQKCMIE</sequence>
<dbReference type="InterPro" id="IPR058533">
    <property type="entry name" value="Cation_efflux_TM"/>
</dbReference>
<dbReference type="Pfam" id="PF01545">
    <property type="entry name" value="Cation_efflux"/>
    <property type="match status" value="1"/>
</dbReference>
<dbReference type="PANTHER" id="PTHR43840">
    <property type="entry name" value="MITOCHONDRIAL METAL TRANSPORTER 1-RELATED"/>
    <property type="match status" value="1"/>
</dbReference>
<protein>
    <recommendedName>
        <fullName evidence="8">Cation efflux protein transmembrane domain-containing protein</fullName>
    </recommendedName>
</protein>
<evidence type="ECO:0000256" key="2">
    <source>
        <dbReference type="ARBA" id="ARBA00022448"/>
    </source>
</evidence>
<reference evidence="9" key="1">
    <citation type="submission" date="2021-02" db="EMBL/GenBank/DDBJ databases">
        <authorList>
            <person name="Nowell W R."/>
        </authorList>
    </citation>
    <scope>NUCLEOTIDE SEQUENCE</scope>
</reference>
<feature type="domain" description="Cation efflux protein transmembrane" evidence="8">
    <location>
        <begin position="156"/>
        <end position="367"/>
    </location>
</feature>
<keyword evidence="4 7" id="KW-1133">Transmembrane helix</keyword>
<evidence type="ECO:0000256" key="3">
    <source>
        <dbReference type="ARBA" id="ARBA00022692"/>
    </source>
</evidence>